<evidence type="ECO:0008006" key="4">
    <source>
        <dbReference type="Google" id="ProtNLM"/>
    </source>
</evidence>
<dbReference type="Proteomes" id="UP001358417">
    <property type="component" value="Unassembled WGS sequence"/>
</dbReference>
<accession>A0AAV9NG61</accession>
<evidence type="ECO:0000313" key="3">
    <source>
        <dbReference type="Proteomes" id="UP001358417"/>
    </source>
</evidence>
<feature type="region of interest" description="Disordered" evidence="1">
    <location>
        <begin position="1"/>
        <end position="29"/>
    </location>
</feature>
<proteinExistence type="predicted"/>
<dbReference type="GeneID" id="89980908"/>
<dbReference type="PANTHER" id="PTHR37540:SF5">
    <property type="entry name" value="TRANSCRIPTION FACTOR DOMAIN-CONTAINING PROTEIN"/>
    <property type="match status" value="1"/>
</dbReference>
<sequence>MSQSASQSHLHFVTITGPGSMPRADSDGHQSLRSLVMQSYARHKNDPNWKFSPASISTDIKTHVTRFKTAKRSKPLKRSKRRKKADSTRNNPVRLRHIASATSALSAHDLDTVDPFQTLSIDLSESETLSLLQYYHVSFTANSYACNPEGLWFSTALMDTAILHATLALVAIHWRDTASTDTSKLYLKHRGEAMNIIVRRLSVADQAVSEATIGAVALLSSSDNHFDWSPEVQLQHSLGLARCIALRGGMKSLSTNRQILRVAGWADLLHAALHNTKPRLELPFVSAMTERSAEGTIKVTDQGAKIPFHPSDAVRVQHMPFAMAQTIQVLRELTGTKLSLLKDRNREVCQSFSNSLWRLEYSILSPQSSGVGVDSLQDADQFPGASLTDCVGTAALILSYSSLRDLVAPVLFNKLGSRLKSQLSHINSLEDFETAKSEKRSKTTRPHALGEDELSIVLWVLYLGWKSSAQNRSNREWFSSRVARLCWQNEVLSEMVLLERLRRVIPFQQYLDLKALWNGIEQSFISEISADSVYTEGEYSFEI</sequence>
<evidence type="ECO:0000256" key="1">
    <source>
        <dbReference type="SAM" id="MobiDB-lite"/>
    </source>
</evidence>
<comment type="caution">
    <text evidence="2">The sequence shown here is derived from an EMBL/GenBank/DDBJ whole genome shotgun (WGS) entry which is preliminary data.</text>
</comment>
<keyword evidence="3" id="KW-1185">Reference proteome</keyword>
<organism evidence="2 3">
    <name type="scientific">Exophiala bonariae</name>
    <dbReference type="NCBI Taxonomy" id="1690606"/>
    <lineage>
        <taxon>Eukaryota</taxon>
        <taxon>Fungi</taxon>
        <taxon>Dikarya</taxon>
        <taxon>Ascomycota</taxon>
        <taxon>Pezizomycotina</taxon>
        <taxon>Eurotiomycetes</taxon>
        <taxon>Chaetothyriomycetidae</taxon>
        <taxon>Chaetothyriales</taxon>
        <taxon>Herpotrichiellaceae</taxon>
        <taxon>Exophiala</taxon>
    </lineage>
</organism>
<protein>
    <recommendedName>
        <fullName evidence="4">Transcription factor domain-containing protein</fullName>
    </recommendedName>
</protein>
<evidence type="ECO:0000313" key="2">
    <source>
        <dbReference type="EMBL" id="KAK5056213.1"/>
    </source>
</evidence>
<reference evidence="2 3" key="1">
    <citation type="submission" date="2023-08" db="EMBL/GenBank/DDBJ databases">
        <title>Black Yeasts Isolated from many extreme environments.</title>
        <authorList>
            <person name="Coleine C."/>
            <person name="Stajich J.E."/>
            <person name="Selbmann L."/>
        </authorList>
    </citation>
    <scope>NUCLEOTIDE SEQUENCE [LARGE SCALE GENOMIC DNA]</scope>
    <source>
        <strain evidence="2 3">CCFEE 5792</strain>
    </source>
</reference>
<dbReference type="EMBL" id="JAVRRD010000008">
    <property type="protein sequence ID" value="KAK5056213.1"/>
    <property type="molecule type" value="Genomic_DNA"/>
</dbReference>
<dbReference type="PANTHER" id="PTHR37540">
    <property type="entry name" value="TRANSCRIPTION FACTOR (ACR-2), PUTATIVE-RELATED-RELATED"/>
    <property type="match status" value="1"/>
</dbReference>
<gene>
    <name evidence="2" type="ORF">LTR84_012766</name>
</gene>
<dbReference type="AlphaFoldDB" id="A0AAV9NG61"/>
<feature type="compositionally biased region" description="Basic residues" evidence="1">
    <location>
        <begin position="67"/>
        <end position="84"/>
    </location>
</feature>
<dbReference type="RefSeq" id="XP_064708183.1">
    <property type="nucleotide sequence ID" value="XM_064856283.1"/>
</dbReference>
<name>A0AAV9NG61_9EURO</name>
<feature type="region of interest" description="Disordered" evidence="1">
    <location>
        <begin position="67"/>
        <end position="93"/>
    </location>
</feature>